<gene>
    <name evidence="1" type="ORF">CLORY_31180</name>
</gene>
<protein>
    <submittedName>
        <fullName evidence="1">Uncharacterized protein</fullName>
    </submittedName>
</protein>
<dbReference type="STRING" id="1450648.CLORY_31180"/>
<dbReference type="AlphaFoldDB" id="A0A1V4IIJ7"/>
<proteinExistence type="predicted"/>
<name>A0A1V4IIJ7_9CLOT</name>
<dbReference type="Proteomes" id="UP000190080">
    <property type="component" value="Unassembled WGS sequence"/>
</dbReference>
<keyword evidence="2" id="KW-1185">Reference proteome</keyword>
<accession>A0A1V4IIJ7</accession>
<organism evidence="1 2">
    <name type="scientific">Clostridium oryzae</name>
    <dbReference type="NCBI Taxonomy" id="1450648"/>
    <lineage>
        <taxon>Bacteria</taxon>
        <taxon>Bacillati</taxon>
        <taxon>Bacillota</taxon>
        <taxon>Clostridia</taxon>
        <taxon>Eubacteriales</taxon>
        <taxon>Clostridiaceae</taxon>
        <taxon>Clostridium</taxon>
    </lineage>
</organism>
<comment type="caution">
    <text evidence="1">The sequence shown here is derived from an EMBL/GenBank/DDBJ whole genome shotgun (WGS) entry which is preliminary data.</text>
</comment>
<reference evidence="1 2" key="1">
    <citation type="submission" date="2017-03" db="EMBL/GenBank/DDBJ databases">
        <title>Genome sequence of Clostridium oryzae DSM 28571.</title>
        <authorList>
            <person name="Poehlein A."/>
            <person name="Daniel R."/>
        </authorList>
    </citation>
    <scope>NUCLEOTIDE SEQUENCE [LARGE SCALE GENOMIC DNA]</scope>
    <source>
        <strain evidence="1 2">DSM 28571</strain>
    </source>
</reference>
<evidence type="ECO:0000313" key="1">
    <source>
        <dbReference type="EMBL" id="OPJ59773.1"/>
    </source>
</evidence>
<dbReference type="RefSeq" id="WP_079426100.1">
    <property type="nucleotide sequence ID" value="NZ_MZGV01000039.1"/>
</dbReference>
<evidence type="ECO:0000313" key="2">
    <source>
        <dbReference type="Proteomes" id="UP000190080"/>
    </source>
</evidence>
<sequence length="169" mass="19670">MSQKELETYLKLEEILKSLSKYQNKSVHPKEIYSEEVISKKKKLNKLLNDAKDAAFEIMQESRKLVDSYTIYYDDFERVLLAMENLLTYLSKKIGDNDIMEEVRNMERKLYDPLVKQQGIEEGIVQGKKMVLDSVHEKLLKYGMSAEQIADIIAEEKEKTGNIENNIQG</sequence>
<dbReference type="EMBL" id="MZGV01000039">
    <property type="protein sequence ID" value="OPJ59773.1"/>
    <property type="molecule type" value="Genomic_DNA"/>
</dbReference>